<dbReference type="SUPFAM" id="SSF51998">
    <property type="entry name" value="PFL-like glycyl radical enzymes"/>
    <property type="match status" value="1"/>
</dbReference>
<dbReference type="PROSITE" id="PS51554">
    <property type="entry name" value="PFL"/>
    <property type="match status" value="1"/>
</dbReference>
<dbReference type="AlphaFoldDB" id="A0A842YJJ1"/>
<dbReference type="InterPro" id="IPR004184">
    <property type="entry name" value="PFL_dom"/>
</dbReference>
<dbReference type="Pfam" id="PF01228">
    <property type="entry name" value="Gly_radical"/>
    <property type="match status" value="1"/>
</dbReference>
<evidence type="ECO:0000313" key="7">
    <source>
        <dbReference type="Proteomes" id="UP000646659"/>
    </source>
</evidence>
<dbReference type="PANTHER" id="PTHR43641:SF2">
    <property type="entry name" value="DEHYDRATASE YBIW-RELATED"/>
    <property type="match status" value="1"/>
</dbReference>
<dbReference type="EMBL" id="QKOF01000003">
    <property type="protein sequence ID" value="MBE2899516.1"/>
    <property type="molecule type" value="Genomic_DNA"/>
</dbReference>
<dbReference type="Pfam" id="PF02901">
    <property type="entry name" value="PFL-like"/>
    <property type="match status" value="1"/>
</dbReference>
<dbReference type="PANTHER" id="PTHR43641">
    <property type="entry name" value="FORMATE ACETYLTRANSFERASE 3-RELATED"/>
    <property type="match status" value="1"/>
</dbReference>
<sequence>MKKTMLNIARRTPLFPYLRAYYTLYLKQGLGPSLKTRIIGSHRKDILERRVHQLEKVCRNSRIHFNPGERFFYSIDTRIHVMETPGYRRLGNLTPDYGFLLERGLEGIGDMIDRAHDGDYTGVLRRSLRAVRLYLDRCREHSPEIAEKLGRVPLRPAETLEEALQSILFMNSLLWMYGHPLIGLGRLDSILEDYHEDPEESRELIRDFILSISSYYEFKSNVLPGDTGQVIVLGGDCNDLTGIFLEVMGELRLPDPKVVLRVNSKTPDEIWELSYRCLREGLGYPLFSNDDVMVDALSRYYSRSDALNYGTSACWEPLIPGRSSDQNNLANLNLLEPLEKALHGFRGEFDELLEGYRQELHRYIDEVIDNVESVRDEPSPLLSLLFPDCISNSRDIALGGAAYSINGVLTVGMGNLVNSLLNIRRLCYDEKIMDIGEVEDVLREDFRSAEPLRVSLEVMGPMYGMDEDDVVELTNTIIQMLDEKLEGRYKFGLSSPGYITVGESTGASFDGRRSGDPLGVHISPIRFTEGMSYTEVLNFAAALDYRKAFNGGVVDIMVDRPFLDRAGDEFIELIRTGLRRGVMQLQVNVVDPEILLRARDNPELYPDLIVRVWGFSAYFRDLPEEYRDLLVRRALEYSGHGGYSG</sequence>
<evidence type="ECO:0000256" key="1">
    <source>
        <dbReference type="ARBA" id="ARBA00022818"/>
    </source>
</evidence>
<dbReference type="OrthoDB" id="78139at2157"/>
<keyword evidence="1 3" id="KW-0556">Organic radical</keyword>
<feature type="domain" description="PFL" evidence="5">
    <location>
        <begin position="1"/>
        <end position="513"/>
    </location>
</feature>
<keyword evidence="2" id="KW-0456">Lyase</keyword>
<proteinExistence type="predicted"/>
<evidence type="ECO:0000259" key="4">
    <source>
        <dbReference type="PROSITE" id="PS51149"/>
    </source>
</evidence>
<dbReference type="InterPro" id="IPR051215">
    <property type="entry name" value="GRE"/>
</dbReference>
<dbReference type="RefSeq" id="WP_192961299.1">
    <property type="nucleotide sequence ID" value="NZ_QKOF01000003.1"/>
</dbReference>
<reference evidence="6" key="1">
    <citation type="submission" date="2018-06" db="EMBL/GenBank/DDBJ databases">
        <title>Draft genome sequence of Methanothermobacter thermautotrophicus Strain WHS, a thermophilic, hydrogenotrophic methanogen isolated from Washburn Hot Springs in Yellowstone National Park, USA.</title>
        <authorList>
            <person name="Mckay L.J."/>
            <person name="Klingelsmith K."/>
            <person name="Inskeep W.P."/>
            <person name="Fields M.W."/>
        </authorList>
    </citation>
    <scope>NUCLEOTIDE SEQUENCE</scope>
    <source>
        <strain evidence="6">WHS</strain>
    </source>
</reference>
<accession>A0A842YJJ1</accession>
<feature type="modified residue" description="Glycine radical" evidence="3">
    <location>
        <position position="614"/>
    </location>
</feature>
<feature type="domain" description="Glycine radical" evidence="4">
    <location>
        <begin position="520"/>
        <end position="639"/>
    </location>
</feature>
<evidence type="ECO:0000259" key="5">
    <source>
        <dbReference type="PROSITE" id="PS51554"/>
    </source>
</evidence>
<dbReference type="Gene3D" id="3.20.70.20">
    <property type="match status" value="1"/>
</dbReference>
<evidence type="ECO:0000256" key="2">
    <source>
        <dbReference type="ARBA" id="ARBA00023239"/>
    </source>
</evidence>
<organism evidence="6 7">
    <name type="scientific">Methanothermobacter thermautotrophicus</name>
    <name type="common">Methanobacterium thermoformicicum</name>
    <dbReference type="NCBI Taxonomy" id="145262"/>
    <lineage>
        <taxon>Archaea</taxon>
        <taxon>Methanobacteriati</taxon>
        <taxon>Methanobacteriota</taxon>
        <taxon>Methanomada group</taxon>
        <taxon>Methanobacteria</taxon>
        <taxon>Methanobacteriales</taxon>
        <taxon>Methanobacteriaceae</taxon>
        <taxon>Methanothermobacter</taxon>
    </lineage>
</organism>
<name>A0A842YJJ1_METTF</name>
<gene>
    <name evidence="6" type="ORF">DNK57_01555</name>
</gene>
<dbReference type="Proteomes" id="UP000646659">
    <property type="component" value="Unassembled WGS sequence"/>
</dbReference>
<protein>
    <submittedName>
        <fullName evidence="6">Uncharacterized protein</fullName>
    </submittedName>
</protein>
<dbReference type="InterPro" id="IPR001150">
    <property type="entry name" value="Gly_radical"/>
</dbReference>
<dbReference type="GO" id="GO:0016829">
    <property type="term" value="F:lyase activity"/>
    <property type="evidence" value="ECO:0007669"/>
    <property type="project" value="UniProtKB-KW"/>
</dbReference>
<dbReference type="GO" id="GO:0005829">
    <property type="term" value="C:cytosol"/>
    <property type="evidence" value="ECO:0007669"/>
    <property type="project" value="TreeGrafter"/>
</dbReference>
<evidence type="ECO:0000256" key="3">
    <source>
        <dbReference type="PROSITE-ProRule" id="PRU00493"/>
    </source>
</evidence>
<comment type="caution">
    <text evidence="6">The sequence shown here is derived from an EMBL/GenBank/DDBJ whole genome shotgun (WGS) entry which is preliminary data.</text>
</comment>
<evidence type="ECO:0000313" key="6">
    <source>
        <dbReference type="EMBL" id="MBE2899516.1"/>
    </source>
</evidence>
<dbReference type="PROSITE" id="PS51149">
    <property type="entry name" value="GLY_RADICAL_2"/>
    <property type="match status" value="1"/>
</dbReference>